<dbReference type="Gene3D" id="3.30.950.30">
    <property type="entry name" value="Schlafen, AAA domain"/>
    <property type="match status" value="1"/>
</dbReference>
<dbReference type="EMBL" id="JAUIQT010000002">
    <property type="protein sequence ID" value="MDN4834280.1"/>
    <property type="molecule type" value="Genomic_DNA"/>
</dbReference>
<sequence length="488" mass="56285">MTNDELLTLINRHDESEILDYKENMKDKKQIGEYISALGNSALMLHLSAAYLIWGVKDISKEIVGTNIKPYLEKAPKGNMPFITYLEQYLDPKINLYWEEHIIEEKRILLLKIDVTHVNRPIKFLGQGFIRVGTSKKSLAEYPEKERLIWKSFESTFFESQIAKNDVTANDIFELLDLKLFSDLMDISYFDTELVIKSLLDKHLIVDSGNNYNITNLGAYTFAKNMDNFPTLHKRTIRITKYNGNNKIDNAIFDEQGKLGIIISFNNIIKNITRLIPYKEEYSAGSRKDILEFPQIAIRELVANALVHQDFTITGMYPSVEIFDNRIVITNPGIPLIEADRFLDFPPISRNKDLSELMQLFNIVEARGTGIDKVVEALERNELPALDIKVQGISTSITLRKKKKFTDMTVTERNQSIYWNACLKYVEDEQISNKSLRDRFKLSSRDSSLISKAISNAIQANLIKPYDSNLGKKFMKYIPYWGVDVFNR</sequence>
<dbReference type="GO" id="GO:0005524">
    <property type="term" value="F:ATP binding"/>
    <property type="evidence" value="ECO:0007669"/>
    <property type="project" value="UniProtKB-KW"/>
</dbReference>
<dbReference type="AlphaFoldDB" id="A0AAW7N700"/>
<dbReference type="RefSeq" id="WP_301207561.1">
    <property type="nucleotide sequence ID" value="NZ_JAUIQT010000002.1"/>
</dbReference>
<dbReference type="PANTHER" id="PTHR30595">
    <property type="entry name" value="GLPR-RELATED TRANSCRIPTIONAL REPRESSOR"/>
    <property type="match status" value="1"/>
</dbReference>
<dbReference type="InterPro" id="IPR038475">
    <property type="entry name" value="RecG_C_sf"/>
</dbReference>
<evidence type="ECO:0000259" key="1">
    <source>
        <dbReference type="Pfam" id="PF04326"/>
    </source>
</evidence>
<evidence type="ECO:0000313" key="3">
    <source>
        <dbReference type="Proteomes" id="UP001174888"/>
    </source>
</evidence>
<dbReference type="InterPro" id="IPR038461">
    <property type="entry name" value="Schlafen_AlbA_2_dom_sf"/>
</dbReference>
<feature type="domain" description="Schlafen AlbA-2" evidence="1">
    <location>
        <begin position="15"/>
        <end position="138"/>
    </location>
</feature>
<dbReference type="Gene3D" id="3.30.565.60">
    <property type="match status" value="1"/>
</dbReference>
<comment type="caution">
    <text evidence="2">The sequence shown here is derived from an EMBL/GenBank/DDBJ whole genome shotgun (WGS) entry which is preliminary data.</text>
</comment>
<name>A0AAW7N700_9LACO</name>
<dbReference type="Proteomes" id="UP001174888">
    <property type="component" value="Unassembled WGS sequence"/>
</dbReference>
<accession>A0AAW7N700</accession>
<proteinExistence type="predicted"/>
<reference evidence="2" key="1">
    <citation type="submission" date="2023-07" db="EMBL/GenBank/DDBJ databases">
        <title>Complete genome sequence of Ligilactobacillus salivarius SRCM217594 isolated from Gallus gallus domesticus feces.</title>
        <authorList>
            <person name="Yang H.-G."/>
            <person name="Ryu M.-S."/>
            <person name="Ha G.-S."/>
            <person name="Yang H.-J."/>
            <person name="Jeong D.-Y."/>
        </authorList>
    </citation>
    <scope>NUCLEOTIDE SEQUENCE</scope>
    <source>
        <strain evidence="2">SRCM217594</strain>
    </source>
</reference>
<keyword evidence="2" id="KW-0547">Nucleotide-binding</keyword>
<dbReference type="PANTHER" id="PTHR30595:SF6">
    <property type="entry name" value="SCHLAFEN ALBA-2 DOMAIN-CONTAINING PROTEIN"/>
    <property type="match status" value="1"/>
</dbReference>
<evidence type="ECO:0000313" key="2">
    <source>
        <dbReference type="EMBL" id="MDN4834280.1"/>
    </source>
</evidence>
<dbReference type="InterPro" id="IPR007421">
    <property type="entry name" value="Schlafen_AlbA_2_dom"/>
</dbReference>
<organism evidence="2 3">
    <name type="scientific">Ligilactobacillus salivarius</name>
    <dbReference type="NCBI Taxonomy" id="1624"/>
    <lineage>
        <taxon>Bacteria</taxon>
        <taxon>Bacillati</taxon>
        <taxon>Bacillota</taxon>
        <taxon>Bacilli</taxon>
        <taxon>Lactobacillales</taxon>
        <taxon>Lactobacillaceae</taxon>
        <taxon>Ligilactobacillus</taxon>
    </lineage>
</organism>
<gene>
    <name evidence="2" type="ORF">QYC35_08805</name>
</gene>
<protein>
    <submittedName>
        <fullName evidence="2">ATP-binding protein</fullName>
    </submittedName>
</protein>
<dbReference type="Pfam" id="PF13749">
    <property type="entry name" value="HATPase_c_4"/>
    <property type="match status" value="1"/>
</dbReference>
<keyword evidence="2" id="KW-0067">ATP-binding</keyword>
<dbReference type="Pfam" id="PF04326">
    <property type="entry name" value="SLFN_AlbA_2"/>
    <property type="match status" value="1"/>
</dbReference>